<protein>
    <submittedName>
        <fullName evidence="3">Uncharacterized protein</fullName>
    </submittedName>
</protein>
<dbReference type="InterPro" id="IPR024467">
    <property type="entry name" value="Xre/MbcA/ParS-like_toxin-bd"/>
</dbReference>
<dbReference type="Proteomes" id="UP000054618">
    <property type="component" value="Unassembled WGS sequence"/>
</dbReference>
<evidence type="ECO:0000259" key="2">
    <source>
        <dbReference type="Pfam" id="PF20432"/>
    </source>
</evidence>
<organism evidence="3 4">
    <name type="scientific">Legionella quinlivanii</name>
    <dbReference type="NCBI Taxonomy" id="45073"/>
    <lineage>
        <taxon>Bacteria</taxon>
        <taxon>Pseudomonadati</taxon>
        <taxon>Pseudomonadota</taxon>
        <taxon>Gammaproteobacteria</taxon>
        <taxon>Legionellales</taxon>
        <taxon>Legionellaceae</taxon>
        <taxon>Legionella</taxon>
    </lineage>
</organism>
<dbReference type="Pfam" id="PF20432">
    <property type="entry name" value="Xre-like-HTH"/>
    <property type="match status" value="1"/>
</dbReference>
<dbReference type="AlphaFoldDB" id="A0A0W0Y4S3"/>
<dbReference type="STRING" id="45073.Lqui_0756"/>
<dbReference type="Pfam" id="PF09722">
    <property type="entry name" value="Xre_MbcA_ParS_C"/>
    <property type="match status" value="1"/>
</dbReference>
<dbReference type="RefSeq" id="WP_058507303.1">
    <property type="nucleotide sequence ID" value="NZ_CAAAIK010000015.1"/>
</dbReference>
<feature type="domain" description="Antitoxin Xre-like helix-turn-helix" evidence="2">
    <location>
        <begin position="12"/>
        <end position="66"/>
    </location>
</feature>
<feature type="domain" description="Antitoxin Xre/MbcA/ParS-like toxin-binding" evidence="1">
    <location>
        <begin position="70"/>
        <end position="119"/>
    </location>
</feature>
<dbReference type="GO" id="GO:0003677">
    <property type="term" value="F:DNA binding"/>
    <property type="evidence" value="ECO:0007669"/>
    <property type="project" value="InterPro"/>
</dbReference>
<keyword evidence="4" id="KW-1185">Reference proteome</keyword>
<dbReference type="Gene3D" id="1.10.10.60">
    <property type="entry name" value="Homeodomain-like"/>
    <property type="match status" value="1"/>
</dbReference>
<evidence type="ECO:0000313" key="4">
    <source>
        <dbReference type="Proteomes" id="UP000054618"/>
    </source>
</evidence>
<proteinExistence type="predicted"/>
<sequence length="121" mass="13599">MNIKSKPNENYVLAVALTNLKEQLGLTDEELGKILGRHRNTVNRILKKGGIDPKSKEGELSLLLIRVYRSLFALNGGNKEAINHWLRTNNLHIQDIPLEAMKTVTGLSRVVNYLDAIRGKI</sequence>
<reference evidence="3 4" key="1">
    <citation type="submission" date="2015-11" db="EMBL/GenBank/DDBJ databases">
        <title>Genomic analysis of 38 Legionella species identifies large and diverse effector repertoires.</title>
        <authorList>
            <person name="Burstein D."/>
            <person name="Amaro F."/>
            <person name="Zusman T."/>
            <person name="Lifshitz Z."/>
            <person name="Cohen O."/>
            <person name="Gilbert J.A."/>
            <person name="Pupko T."/>
            <person name="Shuman H.A."/>
            <person name="Segal G."/>
        </authorList>
    </citation>
    <scope>NUCLEOTIDE SEQUENCE [LARGE SCALE GENOMIC DNA]</scope>
    <source>
        <strain evidence="3 4">CDC#1442-AUS-E</strain>
    </source>
</reference>
<comment type="caution">
    <text evidence="3">The sequence shown here is derived from an EMBL/GenBank/DDBJ whole genome shotgun (WGS) entry which is preliminary data.</text>
</comment>
<dbReference type="InterPro" id="IPR046847">
    <property type="entry name" value="Xre-like_HTH"/>
</dbReference>
<evidence type="ECO:0000259" key="1">
    <source>
        <dbReference type="Pfam" id="PF09722"/>
    </source>
</evidence>
<dbReference type="EMBL" id="LNYS01000006">
    <property type="protein sequence ID" value="KTD51912.1"/>
    <property type="molecule type" value="Genomic_DNA"/>
</dbReference>
<dbReference type="PATRIC" id="fig|45073.5.peg.798"/>
<accession>A0A0W0Y4S3</accession>
<gene>
    <name evidence="3" type="ORF">Lqui_0756</name>
</gene>
<evidence type="ECO:0000313" key="3">
    <source>
        <dbReference type="EMBL" id="KTD51912.1"/>
    </source>
</evidence>
<dbReference type="OrthoDB" id="565125at2"/>
<name>A0A0W0Y4S3_9GAMM</name>